<protein>
    <recommendedName>
        <fullName evidence="2">LiaF transmembrane domain-containing protein</fullName>
    </recommendedName>
</protein>
<dbReference type="AlphaFoldDB" id="A0A538TB77"/>
<keyword evidence="1" id="KW-1133">Transmembrane helix</keyword>
<feature type="domain" description="LiaF transmembrane" evidence="2">
    <location>
        <begin position="22"/>
        <end position="119"/>
    </location>
</feature>
<comment type="caution">
    <text evidence="3">The sequence shown here is derived from an EMBL/GenBank/DDBJ whole genome shotgun (WGS) entry which is preliminary data.</text>
</comment>
<evidence type="ECO:0000313" key="3">
    <source>
        <dbReference type="EMBL" id="TMQ60892.1"/>
    </source>
</evidence>
<keyword evidence="1" id="KW-0812">Transmembrane</keyword>
<dbReference type="Proteomes" id="UP000317716">
    <property type="component" value="Unassembled WGS sequence"/>
</dbReference>
<feature type="transmembrane region" description="Helical" evidence="1">
    <location>
        <begin position="70"/>
        <end position="89"/>
    </location>
</feature>
<feature type="transmembrane region" description="Helical" evidence="1">
    <location>
        <begin position="44"/>
        <end position="64"/>
    </location>
</feature>
<keyword evidence="1" id="KW-0472">Membrane</keyword>
<sequence>MEQPIPVHMPIQASRPRVEFPVWGVILVMVGALFLAAQGGHVHLWTFLLRWWPLVLIAVGATHMVNERRVLSPGITLVLVGGFALFFTLGAMKWRMLLKIWPIILVAVGASMLLGARRKPWGSA</sequence>
<organism evidence="3 4">
    <name type="scientific">Eiseniibacteriota bacterium</name>
    <dbReference type="NCBI Taxonomy" id="2212470"/>
    <lineage>
        <taxon>Bacteria</taxon>
        <taxon>Candidatus Eiseniibacteriota</taxon>
    </lineage>
</organism>
<dbReference type="Pfam" id="PF22570">
    <property type="entry name" value="LiaF-TM"/>
    <property type="match status" value="1"/>
</dbReference>
<name>A0A538TB77_UNCEI</name>
<evidence type="ECO:0000259" key="2">
    <source>
        <dbReference type="Pfam" id="PF22570"/>
    </source>
</evidence>
<dbReference type="EMBL" id="VBOS01000005">
    <property type="protein sequence ID" value="TMQ60892.1"/>
    <property type="molecule type" value="Genomic_DNA"/>
</dbReference>
<gene>
    <name evidence="3" type="ORF">E6K72_00130</name>
</gene>
<evidence type="ECO:0000313" key="4">
    <source>
        <dbReference type="Proteomes" id="UP000317716"/>
    </source>
</evidence>
<feature type="transmembrane region" description="Helical" evidence="1">
    <location>
        <begin position="96"/>
        <end position="116"/>
    </location>
</feature>
<proteinExistence type="predicted"/>
<evidence type="ECO:0000256" key="1">
    <source>
        <dbReference type="SAM" id="Phobius"/>
    </source>
</evidence>
<dbReference type="InterPro" id="IPR054331">
    <property type="entry name" value="LiaF_TM"/>
</dbReference>
<accession>A0A538TB77</accession>
<feature type="transmembrane region" description="Helical" evidence="1">
    <location>
        <begin position="20"/>
        <end position="37"/>
    </location>
</feature>
<reference evidence="3 4" key="1">
    <citation type="journal article" date="2019" name="Nat. Microbiol.">
        <title>Mediterranean grassland soil C-N compound turnover is dependent on rainfall and depth, and is mediated by genomically divergent microorganisms.</title>
        <authorList>
            <person name="Diamond S."/>
            <person name="Andeer P.F."/>
            <person name="Li Z."/>
            <person name="Crits-Christoph A."/>
            <person name="Burstein D."/>
            <person name="Anantharaman K."/>
            <person name="Lane K.R."/>
            <person name="Thomas B.C."/>
            <person name="Pan C."/>
            <person name="Northen T.R."/>
            <person name="Banfield J.F."/>
        </authorList>
    </citation>
    <scope>NUCLEOTIDE SEQUENCE [LARGE SCALE GENOMIC DNA]</scope>
    <source>
        <strain evidence="3">WS_2</strain>
    </source>
</reference>